<feature type="transmembrane region" description="Helical" evidence="9">
    <location>
        <begin position="142"/>
        <end position="164"/>
    </location>
</feature>
<protein>
    <recommendedName>
        <fullName evidence="12">Purine-cytosine permease</fullName>
    </recommendedName>
</protein>
<keyword evidence="6 9" id="KW-1133">Transmembrane helix</keyword>
<reference evidence="10" key="1">
    <citation type="submission" date="2021-03" db="EMBL/GenBank/DDBJ databases">
        <authorList>
            <person name="Tagirdzhanova G."/>
        </authorList>
    </citation>
    <scope>NUCLEOTIDE SEQUENCE</scope>
</reference>
<evidence type="ECO:0000313" key="10">
    <source>
        <dbReference type="EMBL" id="CAF9919957.1"/>
    </source>
</evidence>
<dbReference type="PANTHER" id="PTHR31806:SF1">
    <property type="entry name" value="PURINE-CYTOSINE PERMEASE FCY2-RELATED"/>
    <property type="match status" value="1"/>
</dbReference>
<keyword evidence="11" id="KW-1185">Reference proteome</keyword>
<keyword evidence="4" id="KW-0597">Phosphoprotein</keyword>
<dbReference type="OrthoDB" id="2116389at2759"/>
<dbReference type="FunFam" id="1.10.4160.10:FF:000002">
    <property type="entry name" value="Purine-cytosine permease fcyB"/>
    <property type="match status" value="1"/>
</dbReference>
<dbReference type="InterPro" id="IPR001248">
    <property type="entry name" value="Pur-cyt_permease"/>
</dbReference>
<dbReference type="GO" id="GO:0015851">
    <property type="term" value="P:nucleobase transport"/>
    <property type="evidence" value="ECO:0007669"/>
    <property type="project" value="UniProtKB-ARBA"/>
</dbReference>
<keyword evidence="5 9" id="KW-0812">Transmembrane</keyword>
<evidence type="ECO:0000256" key="3">
    <source>
        <dbReference type="ARBA" id="ARBA00022448"/>
    </source>
</evidence>
<feature type="transmembrane region" description="Helical" evidence="9">
    <location>
        <begin position="184"/>
        <end position="203"/>
    </location>
</feature>
<feature type="transmembrane region" description="Helical" evidence="9">
    <location>
        <begin position="215"/>
        <end position="237"/>
    </location>
</feature>
<organism evidence="10 11">
    <name type="scientific">Gomphillus americanus</name>
    <dbReference type="NCBI Taxonomy" id="1940652"/>
    <lineage>
        <taxon>Eukaryota</taxon>
        <taxon>Fungi</taxon>
        <taxon>Dikarya</taxon>
        <taxon>Ascomycota</taxon>
        <taxon>Pezizomycotina</taxon>
        <taxon>Lecanoromycetes</taxon>
        <taxon>OSLEUM clade</taxon>
        <taxon>Ostropomycetidae</taxon>
        <taxon>Ostropales</taxon>
        <taxon>Graphidaceae</taxon>
        <taxon>Gomphilloideae</taxon>
        <taxon>Gomphillus</taxon>
    </lineage>
</organism>
<comment type="subcellular location">
    <subcellularLocation>
        <location evidence="1">Membrane</location>
        <topology evidence="1">Multi-pass membrane protein</topology>
    </subcellularLocation>
</comment>
<feature type="transmembrane region" description="Helical" evidence="9">
    <location>
        <begin position="285"/>
        <end position="310"/>
    </location>
</feature>
<feature type="transmembrane region" description="Helical" evidence="9">
    <location>
        <begin position="409"/>
        <end position="428"/>
    </location>
</feature>
<dbReference type="AlphaFoldDB" id="A0A8H3I9K2"/>
<feature type="transmembrane region" description="Helical" evidence="9">
    <location>
        <begin position="449"/>
        <end position="469"/>
    </location>
</feature>
<evidence type="ECO:0000256" key="4">
    <source>
        <dbReference type="ARBA" id="ARBA00022553"/>
    </source>
</evidence>
<proteinExistence type="inferred from homology"/>
<evidence type="ECO:0000256" key="6">
    <source>
        <dbReference type="ARBA" id="ARBA00022989"/>
    </source>
</evidence>
<dbReference type="GO" id="GO:0022857">
    <property type="term" value="F:transmembrane transporter activity"/>
    <property type="evidence" value="ECO:0007669"/>
    <property type="project" value="InterPro"/>
</dbReference>
<evidence type="ECO:0000256" key="2">
    <source>
        <dbReference type="ARBA" id="ARBA00008974"/>
    </source>
</evidence>
<dbReference type="InterPro" id="IPR026030">
    <property type="entry name" value="Pur-cyt_permease_Fcy2/21/22"/>
</dbReference>
<evidence type="ECO:0000256" key="5">
    <source>
        <dbReference type="ARBA" id="ARBA00022692"/>
    </source>
</evidence>
<feature type="transmembrane region" description="Helical" evidence="9">
    <location>
        <begin position="330"/>
        <end position="357"/>
    </location>
</feature>
<comment type="caution">
    <text evidence="10">The sequence shown here is derived from an EMBL/GenBank/DDBJ whole genome shotgun (WGS) entry which is preliminary data.</text>
</comment>
<feature type="transmembrane region" description="Helical" evidence="9">
    <location>
        <begin position="72"/>
        <end position="95"/>
    </location>
</feature>
<accession>A0A8H3I9K2</accession>
<evidence type="ECO:0000256" key="7">
    <source>
        <dbReference type="ARBA" id="ARBA00023136"/>
    </source>
</evidence>
<keyword evidence="7 8" id="KW-0472">Membrane</keyword>
<evidence type="ECO:0000313" key="11">
    <source>
        <dbReference type="Proteomes" id="UP000664169"/>
    </source>
</evidence>
<comment type="similarity">
    <text evidence="2 8">Belongs to the purine-cytosine permease (2.A.39) family.</text>
</comment>
<gene>
    <name evidence="10" type="ORF">GOMPHAMPRED_001939</name>
</gene>
<dbReference type="Gene3D" id="1.10.4160.10">
    <property type="entry name" value="Hydantoin permease"/>
    <property type="match status" value="1"/>
</dbReference>
<dbReference type="PANTHER" id="PTHR31806">
    <property type="entry name" value="PURINE-CYTOSINE PERMEASE FCY2-RELATED"/>
    <property type="match status" value="1"/>
</dbReference>
<feature type="transmembrane region" description="Helical" evidence="9">
    <location>
        <begin position="107"/>
        <end position="130"/>
    </location>
</feature>
<dbReference type="GO" id="GO:0000329">
    <property type="term" value="C:fungal-type vacuole membrane"/>
    <property type="evidence" value="ECO:0007669"/>
    <property type="project" value="TreeGrafter"/>
</dbReference>
<dbReference type="Pfam" id="PF02133">
    <property type="entry name" value="Transp_cyt_pur"/>
    <property type="match status" value="1"/>
</dbReference>
<dbReference type="PIRSF" id="PIRSF002744">
    <property type="entry name" value="Pur-cyt_permease"/>
    <property type="match status" value="1"/>
</dbReference>
<evidence type="ECO:0000256" key="9">
    <source>
        <dbReference type="SAM" id="Phobius"/>
    </source>
</evidence>
<sequence length="519" mass="56549">MFPKSSDHDGSDVEKSEKLGAPVYEDNDGAVHHESFEIGNTLYARLQRVAGKFGIEQRGIERVPEDERTDKGLLKVATLWCSANMVVSSFAIGVLGRTLFFTGFGDGVLTILLINLLGITPVCFFSAFGPKFGLRQMILSRYWFGYYGVKVVALLNCVACIGWSSVNTIVGSQLINAVNPNVPGWAGCLIIALCTFFVTLFGYKVVHSYEMWSWIPCFIVFLIILGEFAHSGAFMNIPMGVGSSEVSAVLSFAATIYGFATGWTSYAADYTVYQPATTSRTRCFLWTWIGLIIPLCFTEMLGLAVATAYVSGDDSVSYTSNYDTAGIGGLLATVLVPPLGGFGQFCMIILALGIIANNCPNIYSLSLSLMVLAKWTQAVPRFIWTFLGTGVYIAIAIPGYSNFEQSLETFLNLIGYWLAIYEGVSITDHFIFKKTIRAYDPSIYANPRLLPVGIAAIGAFLFGILGAAMGMSQSWFVGPIAKIIGEPPFGADIGFELAFSFTATTYIIFRTIELRVVGR</sequence>
<evidence type="ECO:0000256" key="1">
    <source>
        <dbReference type="ARBA" id="ARBA00004141"/>
    </source>
</evidence>
<dbReference type="EMBL" id="CAJPDQ010000015">
    <property type="protein sequence ID" value="CAF9919957.1"/>
    <property type="molecule type" value="Genomic_DNA"/>
</dbReference>
<dbReference type="Proteomes" id="UP000664169">
    <property type="component" value="Unassembled WGS sequence"/>
</dbReference>
<dbReference type="CDD" id="cd11484">
    <property type="entry name" value="SLC-NCS1sbd_CobB-like"/>
    <property type="match status" value="1"/>
</dbReference>
<evidence type="ECO:0000256" key="8">
    <source>
        <dbReference type="PIRNR" id="PIRNR002744"/>
    </source>
</evidence>
<evidence type="ECO:0008006" key="12">
    <source>
        <dbReference type="Google" id="ProtNLM"/>
    </source>
</evidence>
<feature type="transmembrane region" description="Helical" evidence="9">
    <location>
        <begin position="489"/>
        <end position="509"/>
    </location>
</feature>
<keyword evidence="3 8" id="KW-0813">Transport</keyword>
<name>A0A8H3I9K2_9LECA</name>
<feature type="transmembrane region" description="Helical" evidence="9">
    <location>
        <begin position="378"/>
        <end position="397"/>
    </location>
</feature>
<feature type="transmembrane region" description="Helical" evidence="9">
    <location>
        <begin position="249"/>
        <end position="273"/>
    </location>
</feature>
<dbReference type="GO" id="GO:0005886">
    <property type="term" value="C:plasma membrane"/>
    <property type="evidence" value="ECO:0007669"/>
    <property type="project" value="TreeGrafter"/>
</dbReference>